<protein>
    <recommendedName>
        <fullName evidence="3">prephenate dehydrogenase</fullName>
        <ecNumber evidence="3">1.3.1.12</ecNumber>
    </recommendedName>
</protein>
<dbReference type="PANTHER" id="PTHR21363">
    <property type="entry name" value="PREPHENATE DEHYDROGENASE"/>
    <property type="match status" value="1"/>
</dbReference>
<dbReference type="SUPFAM" id="SSF48179">
    <property type="entry name" value="6-phosphogluconate dehydrogenase C-terminal domain-like"/>
    <property type="match status" value="1"/>
</dbReference>
<evidence type="ECO:0000256" key="8">
    <source>
        <dbReference type="ARBA" id="ARBA00023141"/>
    </source>
</evidence>
<dbReference type="SUPFAM" id="SSF51735">
    <property type="entry name" value="NAD(P)-binding Rossmann-fold domains"/>
    <property type="match status" value="1"/>
</dbReference>
<keyword evidence="6" id="KW-0560">Oxidoreductase</keyword>
<dbReference type="Gene3D" id="1.10.3660.10">
    <property type="entry name" value="6-phosphogluconate dehydrogenase C-terminal like domain"/>
    <property type="match status" value="1"/>
</dbReference>
<keyword evidence="7" id="KW-0520">NAD</keyword>
<dbReference type="Pfam" id="PF02153">
    <property type="entry name" value="PDH_N"/>
    <property type="match status" value="1"/>
</dbReference>
<evidence type="ECO:0000256" key="5">
    <source>
        <dbReference type="ARBA" id="ARBA00022605"/>
    </source>
</evidence>
<evidence type="ECO:0000256" key="6">
    <source>
        <dbReference type="ARBA" id="ARBA00023002"/>
    </source>
</evidence>
<dbReference type="InterPro" id="IPR008927">
    <property type="entry name" value="6-PGluconate_DH-like_C_sf"/>
</dbReference>
<dbReference type="EMBL" id="CP011002">
    <property type="protein sequence ID" value="AKO65355.1"/>
    <property type="molecule type" value="Genomic_DNA"/>
</dbReference>
<dbReference type="AlphaFoldDB" id="A0A0H4IZZ9"/>
<gene>
    <name evidence="11" type="ORF">VI33_00870</name>
</gene>
<dbReference type="InterPro" id="IPR050812">
    <property type="entry name" value="Preph/Arog_dehydrog"/>
</dbReference>
<keyword evidence="5" id="KW-0028">Amino-acid biosynthesis</keyword>
<comment type="pathway">
    <text evidence="1">Amino-acid biosynthesis; L-tyrosine biosynthesis; (4-hydroxyphenyl)pyruvate from prephenate (NAD(+) route): step 1/1.</text>
</comment>
<dbReference type="InterPro" id="IPR046826">
    <property type="entry name" value="PDH_N"/>
</dbReference>
<keyword evidence="4" id="KW-0827">Tyrosine biosynthesis</keyword>
<evidence type="ECO:0000259" key="10">
    <source>
        <dbReference type="PROSITE" id="PS51176"/>
    </source>
</evidence>
<name>A0A0H4IZZ9_9PROT</name>
<organism evidence="11 12">
    <name type="scientific">Methylophilales bacterium MBRS-H7</name>
    <dbReference type="NCBI Taxonomy" id="1623450"/>
    <lineage>
        <taxon>Bacteria</taxon>
        <taxon>Pseudomonadati</taxon>
        <taxon>Pseudomonadota</taxon>
        <taxon>Betaproteobacteria</taxon>
        <taxon>Nitrosomonadales</taxon>
        <taxon>OM43 clade</taxon>
    </lineage>
</organism>
<feature type="domain" description="Prephenate/arogenate dehydrogenase" evidence="10">
    <location>
        <begin position="2"/>
        <end position="281"/>
    </location>
</feature>
<dbReference type="PANTHER" id="PTHR21363:SF0">
    <property type="entry name" value="PREPHENATE DEHYDROGENASE [NADP(+)]"/>
    <property type="match status" value="1"/>
</dbReference>
<dbReference type="OrthoDB" id="9809920at2"/>
<reference evidence="11 12" key="1">
    <citation type="submission" date="2015-03" db="EMBL/GenBank/DDBJ databases">
        <title>Comparative analysis of the OM43 clade including a novel species from Red Sea uncovers genomic and metabolic diversity among marine methylotrophs.</title>
        <authorList>
            <person name="Jimenez-Infante F."/>
            <person name="Ngugi D.K."/>
            <person name="Vinu M."/>
            <person name="Alam I."/>
            <person name="Kamau A."/>
            <person name="Blom J."/>
            <person name="Bajic V.B."/>
            <person name="Stingl U."/>
        </authorList>
    </citation>
    <scope>NUCLEOTIDE SEQUENCE [LARGE SCALE GENOMIC DNA]</scope>
    <source>
        <strain evidence="11 12">MBRSH7</strain>
    </source>
</reference>
<keyword evidence="12" id="KW-1185">Reference proteome</keyword>
<proteinExistence type="inferred from homology"/>
<comment type="similarity">
    <text evidence="2">Belongs to the prephenate/arogenate dehydrogenase family.</text>
</comment>
<dbReference type="PATRIC" id="fig|1623450.3.peg.178"/>
<dbReference type="Gene3D" id="3.40.50.720">
    <property type="entry name" value="NAD(P)-binding Rossmann-like Domain"/>
    <property type="match status" value="1"/>
</dbReference>
<dbReference type="GO" id="GO:0070403">
    <property type="term" value="F:NAD+ binding"/>
    <property type="evidence" value="ECO:0007669"/>
    <property type="project" value="InterPro"/>
</dbReference>
<dbReference type="InterPro" id="IPR036291">
    <property type="entry name" value="NAD(P)-bd_dom_sf"/>
</dbReference>
<evidence type="ECO:0000256" key="7">
    <source>
        <dbReference type="ARBA" id="ARBA00023027"/>
    </source>
</evidence>
<comment type="catalytic activity">
    <reaction evidence="9">
        <text>prephenate + NAD(+) = 3-(4-hydroxyphenyl)pyruvate + CO2 + NADH</text>
        <dbReference type="Rhea" id="RHEA:13869"/>
        <dbReference type="ChEBI" id="CHEBI:16526"/>
        <dbReference type="ChEBI" id="CHEBI:29934"/>
        <dbReference type="ChEBI" id="CHEBI:36242"/>
        <dbReference type="ChEBI" id="CHEBI:57540"/>
        <dbReference type="ChEBI" id="CHEBI:57945"/>
        <dbReference type="EC" id="1.3.1.12"/>
    </reaction>
</comment>
<dbReference type="PROSITE" id="PS51176">
    <property type="entry name" value="PDH_ADH"/>
    <property type="match status" value="1"/>
</dbReference>
<keyword evidence="8" id="KW-0057">Aromatic amino acid biosynthesis</keyword>
<dbReference type="GO" id="GO:0004665">
    <property type="term" value="F:prephenate dehydrogenase (NADP+) activity"/>
    <property type="evidence" value="ECO:0007669"/>
    <property type="project" value="InterPro"/>
</dbReference>
<evidence type="ECO:0000256" key="3">
    <source>
        <dbReference type="ARBA" id="ARBA00012068"/>
    </source>
</evidence>
<evidence type="ECO:0000313" key="11">
    <source>
        <dbReference type="EMBL" id="AKO65355.1"/>
    </source>
</evidence>
<dbReference type="InterPro" id="IPR046825">
    <property type="entry name" value="PDH_C"/>
</dbReference>
<evidence type="ECO:0000256" key="4">
    <source>
        <dbReference type="ARBA" id="ARBA00022498"/>
    </source>
</evidence>
<evidence type="ECO:0000313" key="12">
    <source>
        <dbReference type="Proteomes" id="UP000066549"/>
    </source>
</evidence>
<dbReference type="GO" id="GO:0008977">
    <property type="term" value="F:prephenate dehydrogenase (NAD+) activity"/>
    <property type="evidence" value="ECO:0007669"/>
    <property type="project" value="UniProtKB-EC"/>
</dbReference>
<dbReference type="FunFam" id="3.40.50.720:FF:000208">
    <property type="entry name" value="Prephenate dehydrogenase"/>
    <property type="match status" value="1"/>
</dbReference>
<dbReference type="Proteomes" id="UP000066549">
    <property type="component" value="Chromosome"/>
</dbReference>
<dbReference type="InterPro" id="IPR003099">
    <property type="entry name" value="Prephen_DH"/>
</dbReference>
<sequence length="281" mass="31527">MNKICIIGLGLLGGSIGKECISKNLAKQVVGFGRNSESLKKAKQLGLVHEISESFEDLNQADLIIIATPVKQYSTIFKKINPFLSPTTLITDVGSTKKNVINDASFFLDDHYAKFIGSHPIAGSEKHGPEAAQLGLFKNKNIIITPHEKNTKKDIDFISNFWNSMEGTSLIMDAVSHDEIFSTVSHLPHALAMIFMSMLNSKNNKDELLRFAASGFRDFTRIAASSPEMWKDIFIDNKEACLKDLSEFKQQIEKFESIVVNEEDLEKYIQYASTLRSNWNE</sequence>
<dbReference type="Pfam" id="PF20463">
    <property type="entry name" value="PDH_C"/>
    <property type="match status" value="1"/>
</dbReference>
<accession>A0A0H4IZZ9</accession>
<evidence type="ECO:0000256" key="9">
    <source>
        <dbReference type="ARBA" id="ARBA00049260"/>
    </source>
</evidence>
<evidence type="ECO:0000256" key="2">
    <source>
        <dbReference type="ARBA" id="ARBA00007964"/>
    </source>
</evidence>
<dbReference type="EC" id="1.3.1.12" evidence="3"/>
<evidence type="ECO:0000256" key="1">
    <source>
        <dbReference type="ARBA" id="ARBA00005067"/>
    </source>
</evidence>
<dbReference type="GO" id="GO:0006571">
    <property type="term" value="P:tyrosine biosynthetic process"/>
    <property type="evidence" value="ECO:0007669"/>
    <property type="project" value="UniProtKB-KW"/>
</dbReference>
<dbReference type="FunFam" id="1.10.3660.10:FF:000003">
    <property type="entry name" value="Prephenate dehydrogenase"/>
    <property type="match status" value="1"/>
</dbReference>